<dbReference type="Proteomes" id="UP001596160">
    <property type="component" value="Unassembled WGS sequence"/>
</dbReference>
<dbReference type="InterPro" id="IPR003587">
    <property type="entry name" value="Hint_dom_N"/>
</dbReference>
<evidence type="ECO:0000256" key="1">
    <source>
        <dbReference type="ARBA" id="ARBA00022737"/>
    </source>
</evidence>
<evidence type="ECO:0000256" key="2">
    <source>
        <dbReference type="SAM" id="MobiDB-lite"/>
    </source>
</evidence>
<keyword evidence="5" id="KW-1185">Reference proteome</keyword>
<name>A0ABW0AGA8_9ACTN</name>
<accession>A0ABW0AGA8</accession>
<dbReference type="Pfam" id="PF07591">
    <property type="entry name" value="PT-HINT"/>
    <property type="match status" value="1"/>
</dbReference>
<dbReference type="InterPro" id="IPR030934">
    <property type="entry name" value="Intein_C"/>
</dbReference>
<feature type="region of interest" description="Disordered" evidence="2">
    <location>
        <begin position="95"/>
        <end position="140"/>
    </location>
</feature>
<dbReference type="InterPro" id="IPR036844">
    <property type="entry name" value="Hint_dom_sf"/>
</dbReference>
<dbReference type="Gene3D" id="2.170.16.10">
    <property type="entry name" value="Hedgehog/Intein (Hint) domain"/>
    <property type="match status" value="1"/>
</dbReference>
<sequence>MNLPAVPNFLVLQTESSASLLKPFSLSSASGKSLTATLAATAPFTNTVTNDATAYHQSFTFDRLGNRATLTDHSPASPGDKVSHTYAYGKATGNGTAPADISQPHTLTSVTSVPAGKESTYDYDATGNTTTRDFPGTAQDQALKWTPENRLDTITENGVKITYVYDAEGNRILENSPTGSTLYLGETELATDATGKITRASRGYAHPGAPSVIRTTDNGSTTSHKLSALITDQAGTANTTIDLGPGQPITRRAFTPYGELRGPKPSKWPNKRTYLGVGIDDETTGLTHIGAREYDQKAGRFISADPIIDIADPLQMNGYAYSNNSPISKSDPTGLINADVGSGGTVSREQLVALYADINHGYGMSKKEANWKAWQDYAKHHTPQRVQRTYCTALPGMLIAKSYPGAKKYVQFVQKEARDRDFWYNGSPNPALPTYQMELASLHMNACHETGVCPGGKAKAASAEAAAGMMGLAGAGGRGRTPGRAKRSDDCDPNSFLPGTKVLMADGTAKPIEDVKIGDKVLATDPETGETAPKTVTAELFNEGSKNLVKVSLDVDGKGSAPLASITATEGHPFWVPELGEWINATELQAGQWLKTSAGTHVQITAVERWTQRAAVHNLTVVDIHTYYVLAGATPVLVHNCGGGTIDPKLVRFSQDTVSPRFGSGETIEQTAAALRSGYLEASDLPTVRLTVKGGKIHSLDNRRLVAFQKAGIPMPFRMATPEEAASEAWKFTTKNEGRSILINYFDPVEWMP</sequence>
<dbReference type="InterPro" id="IPR056823">
    <property type="entry name" value="TEN-like_YD-shell"/>
</dbReference>
<dbReference type="SMART" id="SM00306">
    <property type="entry name" value="HintN"/>
    <property type="match status" value="1"/>
</dbReference>
<dbReference type="Gene3D" id="2.180.10.10">
    <property type="entry name" value="RHS repeat-associated core"/>
    <property type="match status" value="1"/>
</dbReference>
<dbReference type="PANTHER" id="PTHR32305:SF17">
    <property type="entry name" value="TRNA NUCLEASE WAPA"/>
    <property type="match status" value="1"/>
</dbReference>
<keyword evidence="1" id="KW-0677">Repeat</keyword>
<dbReference type="InterPro" id="IPR022385">
    <property type="entry name" value="Rhs_assc_core"/>
</dbReference>
<protein>
    <submittedName>
        <fullName evidence="4">Polymorphic toxin-type HINT domain-containing protein</fullName>
    </submittedName>
</protein>
<feature type="domain" description="Hint" evidence="3">
    <location>
        <begin position="493"/>
        <end position="598"/>
    </location>
</feature>
<dbReference type="CDD" id="cd00081">
    <property type="entry name" value="Hint"/>
    <property type="match status" value="1"/>
</dbReference>
<evidence type="ECO:0000259" key="3">
    <source>
        <dbReference type="SMART" id="SM00306"/>
    </source>
</evidence>
<proteinExistence type="predicted"/>
<comment type="caution">
    <text evidence="4">The sequence shown here is derived from an EMBL/GenBank/DDBJ whole genome shotgun (WGS) entry which is preliminary data.</text>
</comment>
<dbReference type="EMBL" id="JBHSKP010000007">
    <property type="protein sequence ID" value="MFC5152798.1"/>
    <property type="molecule type" value="Genomic_DNA"/>
</dbReference>
<gene>
    <name evidence="4" type="ORF">ACFPRH_13740</name>
</gene>
<dbReference type="SUPFAM" id="SSF51294">
    <property type="entry name" value="Hedgehog/intein (Hint) domain"/>
    <property type="match status" value="1"/>
</dbReference>
<dbReference type="PANTHER" id="PTHR32305">
    <property type="match status" value="1"/>
</dbReference>
<organism evidence="4 5">
    <name type="scientific">Streptomyces amakusaensis</name>
    <dbReference type="NCBI Taxonomy" id="67271"/>
    <lineage>
        <taxon>Bacteria</taxon>
        <taxon>Bacillati</taxon>
        <taxon>Actinomycetota</taxon>
        <taxon>Actinomycetes</taxon>
        <taxon>Kitasatosporales</taxon>
        <taxon>Streptomycetaceae</taxon>
        <taxon>Streptomyces</taxon>
    </lineage>
</organism>
<dbReference type="InterPro" id="IPR050708">
    <property type="entry name" value="T6SS_VgrG/RHS"/>
</dbReference>
<evidence type="ECO:0000313" key="4">
    <source>
        <dbReference type="EMBL" id="MFC5152798.1"/>
    </source>
</evidence>
<feature type="compositionally biased region" description="Polar residues" evidence="2">
    <location>
        <begin position="103"/>
        <end position="112"/>
    </location>
</feature>
<dbReference type="Pfam" id="PF25023">
    <property type="entry name" value="TEN_YD-shell"/>
    <property type="match status" value="1"/>
</dbReference>
<feature type="region of interest" description="Disordered" evidence="2">
    <location>
        <begin position="201"/>
        <end position="220"/>
    </location>
</feature>
<dbReference type="NCBIfam" id="TIGR03696">
    <property type="entry name" value="Rhs_assc_core"/>
    <property type="match status" value="1"/>
</dbReference>
<reference evidence="5" key="1">
    <citation type="journal article" date="2019" name="Int. J. Syst. Evol. Microbiol.">
        <title>The Global Catalogue of Microorganisms (GCM) 10K type strain sequencing project: providing services to taxonomists for standard genome sequencing and annotation.</title>
        <authorList>
            <consortium name="The Broad Institute Genomics Platform"/>
            <consortium name="The Broad Institute Genome Sequencing Center for Infectious Disease"/>
            <person name="Wu L."/>
            <person name="Ma J."/>
        </authorList>
    </citation>
    <scope>NUCLEOTIDE SEQUENCE [LARGE SCALE GENOMIC DNA]</scope>
    <source>
        <strain evidence="5">PCU 266</strain>
    </source>
</reference>
<feature type="region of interest" description="Disordered" evidence="2">
    <location>
        <begin position="70"/>
        <end position="89"/>
    </location>
</feature>
<dbReference type="PROSITE" id="PS50818">
    <property type="entry name" value="INTEIN_C_TER"/>
    <property type="match status" value="1"/>
</dbReference>
<evidence type="ECO:0000313" key="5">
    <source>
        <dbReference type="Proteomes" id="UP001596160"/>
    </source>
</evidence>